<dbReference type="Proteomes" id="UP000050790">
    <property type="component" value="Unassembled WGS sequence"/>
</dbReference>
<dbReference type="WBParaSite" id="SMRG1_54130.1">
    <property type="protein sequence ID" value="SMRG1_54130.1"/>
    <property type="gene ID" value="SMRG1_54130"/>
</dbReference>
<evidence type="ECO:0000313" key="5">
    <source>
        <dbReference type="Proteomes" id="UP000050790"/>
    </source>
</evidence>
<feature type="region of interest" description="Disordered" evidence="2">
    <location>
        <begin position="699"/>
        <end position="799"/>
    </location>
</feature>
<dbReference type="SMART" id="SM00185">
    <property type="entry name" value="ARM"/>
    <property type="match status" value="12"/>
</dbReference>
<feature type="repeat" description="ARM" evidence="1">
    <location>
        <begin position="184"/>
        <end position="226"/>
    </location>
</feature>
<dbReference type="PANTHER" id="PTHR46241">
    <property type="entry name" value="ARMADILLO REPEAT-CONTAINING PROTEIN 4 ARMC4"/>
    <property type="match status" value="1"/>
</dbReference>
<keyword evidence="3" id="KW-0472">Membrane</keyword>
<feature type="compositionally biased region" description="Polar residues" evidence="2">
    <location>
        <begin position="764"/>
        <end position="799"/>
    </location>
</feature>
<proteinExistence type="predicted"/>
<feature type="repeat" description="ARM" evidence="1">
    <location>
        <begin position="279"/>
        <end position="321"/>
    </location>
</feature>
<feature type="repeat" description="ARM" evidence="1">
    <location>
        <begin position="403"/>
        <end position="445"/>
    </location>
</feature>
<dbReference type="Gene3D" id="1.25.10.10">
    <property type="entry name" value="Leucine-rich Repeat Variant"/>
    <property type="match status" value="2"/>
</dbReference>
<dbReference type="InterPro" id="IPR016024">
    <property type="entry name" value="ARM-type_fold"/>
</dbReference>
<feature type="compositionally biased region" description="Basic residues" evidence="2">
    <location>
        <begin position="709"/>
        <end position="724"/>
    </location>
</feature>
<evidence type="ECO:0000256" key="2">
    <source>
        <dbReference type="SAM" id="MobiDB-lite"/>
    </source>
</evidence>
<keyword evidence="3" id="KW-0812">Transmembrane</keyword>
<dbReference type="InterPro" id="IPR058678">
    <property type="entry name" value="ARM_PUB"/>
</dbReference>
<accession>A0AA84ZXZ1</accession>
<evidence type="ECO:0000259" key="4">
    <source>
        <dbReference type="Pfam" id="PF25598"/>
    </source>
</evidence>
<organism evidence="5 6">
    <name type="scientific">Schistosoma margrebowiei</name>
    <dbReference type="NCBI Taxonomy" id="48269"/>
    <lineage>
        <taxon>Eukaryota</taxon>
        <taxon>Metazoa</taxon>
        <taxon>Spiralia</taxon>
        <taxon>Lophotrochozoa</taxon>
        <taxon>Platyhelminthes</taxon>
        <taxon>Trematoda</taxon>
        <taxon>Digenea</taxon>
        <taxon>Strigeidida</taxon>
        <taxon>Schistosomatoidea</taxon>
        <taxon>Schistosomatidae</taxon>
        <taxon>Schistosoma</taxon>
    </lineage>
</organism>
<feature type="transmembrane region" description="Helical" evidence="3">
    <location>
        <begin position="12"/>
        <end position="40"/>
    </location>
</feature>
<protein>
    <recommendedName>
        <fullName evidence="4">U-box domain-containing protein</fullName>
    </recommendedName>
</protein>
<evidence type="ECO:0000256" key="3">
    <source>
        <dbReference type="SAM" id="Phobius"/>
    </source>
</evidence>
<dbReference type="Pfam" id="PF25598">
    <property type="entry name" value="ARM_PUB"/>
    <property type="match status" value="1"/>
</dbReference>
<dbReference type="PANTHER" id="PTHR46241:SF1">
    <property type="entry name" value="OUTER DYNEIN ARM-DOCKING COMPLEX SUBUNIT 2"/>
    <property type="match status" value="1"/>
</dbReference>
<feature type="region of interest" description="Disordered" evidence="2">
    <location>
        <begin position="63"/>
        <end position="87"/>
    </location>
</feature>
<dbReference type="AlphaFoldDB" id="A0AA84ZXZ1"/>
<dbReference type="InterPro" id="IPR011989">
    <property type="entry name" value="ARM-like"/>
</dbReference>
<feature type="repeat" description="ARM" evidence="1">
    <location>
        <begin position="528"/>
        <end position="570"/>
    </location>
</feature>
<evidence type="ECO:0000256" key="1">
    <source>
        <dbReference type="PROSITE-ProRule" id="PRU00259"/>
    </source>
</evidence>
<keyword evidence="3" id="KW-1133">Transmembrane helix</keyword>
<evidence type="ECO:0000313" key="6">
    <source>
        <dbReference type="WBParaSite" id="SMRG1_54130.1"/>
    </source>
</evidence>
<feature type="domain" description="U-box" evidence="4">
    <location>
        <begin position="267"/>
        <end position="456"/>
    </location>
</feature>
<reference evidence="6" key="1">
    <citation type="submission" date="2023-11" db="UniProtKB">
        <authorList>
            <consortium name="WormBaseParasite"/>
        </authorList>
    </citation>
    <scope>IDENTIFICATION</scope>
</reference>
<dbReference type="SUPFAM" id="SSF48371">
    <property type="entry name" value="ARM repeat"/>
    <property type="match status" value="2"/>
</dbReference>
<name>A0AA84ZXZ1_9TREM</name>
<dbReference type="PROSITE" id="PS50176">
    <property type="entry name" value="ARM_REPEAT"/>
    <property type="match status" value="4"/>
</dbReference>
<sequence length="799" mass="88635">MWRVKIKILSLTLKNCLGCFTFTSYYITLVRMTLFTLYLIHHCHIMINIYTVGVESEKIKRNSSRHGDSFSESSSESETELEDDIPERRQDANADLPSEYWQIGKIIKYLKGGNQTSTIISLCALKDMPLKTEICQLAVRDVGGIEVLINLLETDEVRCKLGSLKILKEITKNPQIRKSVTDIGGLQPLVNLLRSLNRDLKCLCAEVIANVANCHRARRTVRQYGGIKYLVALLDCPSLNSVPMTSEVERDIEVARCGALALWSCSKSRKNKLAMKRAGVIPLLVRLLKSPHENMLIPVVGTLQECASEESYRIAIRTEGMIGDLVKNLKRDNDELQMHCASTIFKCAEEPETRDLVRTYNGLEPLVALLSKQSNKELLAAVTGAIWKCAISKENVKQFQKLGTIEQLVGLLNEQPEEVLVNVVGALSEMAKDPSNRSTIRKAGGIPSLVSLLTRTNQELLTNTTKAVGKCAEEADSMSIIENLDGVRLLWSLLKNPNPKVQSYAAWALCPCIQNAKDAGELVRSFVGGLELIVSLLNSKDLEVLAAVCAAVSKIAEDEENLAVITDHGVVPLLSRLTHTNDDRLRCPLTDAIAKCCTWGTNRIDFGRAGAVIPIVRYLKSSDPNVHRSTAKALFQLSRDPNNCVSMHQVNVVKYLLQMVGSSDPELQTASAGCIGNIRRLALANEKVHLTKLHEKVKFNGVKNSTVKKSSKNKTSPNHHHQQQHYRQEENQEPQQNHSHEETDLNEKSVISDDHISNLDDTAVRTTQYDTIETPSGEVNNSLKASPQIVTDSNISSPK</sequence>
<feature type="compositionally biased region" description="Acidic residues" evidence="2">
    <location>
        <begin position="75"/>
        <end position="85"/>
    </location>
</feature>
<feature type="compositionally biased region" description="Basic and acidic residues" evidence="2">
    <location>
        <begin position="738"/>
        <end position="758"/>
    </location>
</feature>
<dbReference type="InterPro" id="IPR000225">
    <property type="entry name" value="Armadillo"/>
</dbReference>